<evidence type="ECO:0000256" key="4">
    <source>
        <dbReference type="ARBA" id="ARBA00023157"/>
    </source>
</evidence>
<proteinExistence type="predicted"/>
<keyword evidence="3" id="KW-0677">Repeat</keyword>
<evidence type="ECO:0000256" key="1">
    <source>
        <dbReference type="ARBA" id="ARBA00022669"/>
    </source>
</evidence>
<keyword evidence="9" id="KW-1185">Reference proteome</keyword>
<evidence type="ECO:0000313" key="9">
    <source>
        <dbReference type="Proteomes" id="UP001497623"/>
    </source>
</evidence>
<feature type="domain" description="Chitin-binding type-2" evidence="7">
    <location>
        <begin position="224"/>
        <end position="283"/>
    </location>
</feature>
<feature type="non-terminal residue" evidence="8">
    <location>
        <position position="330"/>
    </location>
</feature>
<evidence type="ECO:0000256" key="6">
    <source>
        <dbReference type="SAM" id="MobiDB-lite"/>
    </source>
</evidence>
<evidence type="ECO:0000259" key="7">
    <source>
        <dbReference type="PROSITE" id="PS50940"/>
    </source>
</evidence>
<dbReference type="Proteomes" id="UP001497623">
    <property type="component" value="Unassembled WGS sequence"/>
</dbReference>
<sequence>LLIHIQDKVYSKQYQDTYCIVHRMVYLRNFLCLVLASIFNTGTLGQPISTPDCPKTSGYQLILLPDVNDCSSFYMCGPNGQSMHMSCPTGLHFNTRLDVCDYPDNVDCTPHPTEISSTTTTSNAPHNNMTTTASPNYNKTGTTVFQNNITTTSPLQNMSTTSLPNHNMTTTTFSHNNITTTISHNNVTLSTTISPAFNLSTDQLFNVTMDSALPTDRTYALSGFPKCPANSESVLVLLPDPYDCGSYYMCAAQGPIHMLCPAGLYFNPDVQVCDYPQNVNCIPVNFTTTSSPSHNVTTPEYTTYQPGNTTGNTTTTTNPTTLAPGNMTST</sequence>
<dbReference type="InterPro" id="IPR002557">
    <property type="entry name" value="Chitin-bd_dom"/>
</dbReference>
<feature type="domain" description="Chitin-binding type-2" evidence="7">
    <location>
        <begin position="50"/>
        <end position="110"/>
    </location>
</feature>
<dbReference type="GO" id="GO:0008061">
    <property type="term" value="F:chitin binding"/>
    <property type="evidence" value="ECO:0007669"/>
    <property type="project" value="UniProtKB-KW"/>
</dbReference>
<gene>
    <name evidence="8" type="ORF">MNOR_LOCUS7000</name>
</gene>
<evidence type="ECO:0000313" key="8">
    <source>
        <dbReference type="EMBL" id="CAL4068136.1"/>
    </source>
</evidence>
<dbReference type="PANTHER" id="PTHR23301">
    <property type="entry name" value="CHITIN BINDING PERITROPHIN-A"/>
    <property type="match status" value="1"/>
</dbReference>
<dbReference type="SMART" id="SM00494">
    <property type="entry name" value="ChtBD2"/>
    <property type="match status" value="2"/>
</dbReference>
<organism evidence="8 9">
    <name type="scientific">Meganyctiphanes norvegica</name>
    <name type="common">Northern krill</name>
    <name type="synonym">Thysanopoda norvegica</name>
    <dbReference type="NCBI Taxonomy" id="48144"/>
    <lineage>
        <taxon>Eukaryota</taxon>
        <taxon>Metazoa</taxon>
        <taxon>Ecdysozoa</taxon>
        <taxon>Arthropoda</taxon>
        <taxon>Crustacea</taxon>
        <taxon>Multicrustacea</taxon>
        <taxon>Malacostraca</taxon>
        <taxon>Eumalacostraca</taxon>
        <taxon>Eucarida</taxon>
        <taxon>Euphausiacea</taxon>
        <taxon>Euphausiidae</taxon>
        <taxon>Meganyctiphanes</taxon>
    </lineage>
</organism>
<evidence type="ECO:0000256" key="3">
    <source>
        <dbReference type="ARBA" id="ARBA00022737"/>
    </source>
</evidence>
<dbReference type="GO" id="GO:0005576">
    <property type="term" value="C:extracellular region"/>
    <property type="evidence" value="ECO:0007669"/>
    <property type="project" value="InterPro"/>
</dbReference>
<keyword evidence="4" id="KW-1015">Disulfide bond</keyword>
<protein>
    <recommendedName>
        <fullName evidence="7">Chitin-binding type-2 domain-containing protein</fullName>
    </recommendedName>
</protein>
<dbReference type="InterPro" id="IPR036508">
    <property type="entry name" value="Chitin-bd_dom_sf"/>
</dbReference>
<keyword evidence="2" id="KW-0732">Signal</keyword>
<evidence type="ECO:0000256" key="5">
    <source>
        <dbReference type="ARBA" id="ARBA00023180"/>
    </source>
</evidence>
<dbReference type="InterPro" id="IPR051940">
    <property type="entry name" value="Chitin_bind-dev_reg"/>
</dbReference>
<feature type="non-terminal residue" evidence="8">
    <location>
        <position position="1"/>
    </location>
</feature>
<feature type="region of interest" description="Disordered" evidence="6">
    <location>
        <begin position="301"/>
        <end position="330"/>
    </location>
</feature>
<dbReference type="PANTHER" id="PTHR23301:SF0">
    <property type="entry name" value="CHITIN-BINDING TYPE-2 DOMAIN-CONTAINING PROTEIN-RELATED"/>
    <property type="match status" value="1"/>
</dbReference>
<feature type="compositionally biased region" description="Low complexity" evidence="6">
    <location>
        <begin position="301"/>
        <end position="321"/>
    </location>
</feature>
<dbReference type="SUPFAM" id="SSF57625">
    <property type="entry name" value="Invertebrate chitin-binding proteins"/>
    <property type="match status" value="2"/>
</dbReference>
<comment type="caution">
    <text evidence="8">The sequence shown here is derived from an EMBL/GenBank/DDBJ whole genome shotgun (WGS) entry which is preliminary data.</text>
</comment>
<keyword evidence="5" id="KW-0325">Glycoprotein</keyword>
<keyword evidence="1" id="KW-0147">Chitin-binding</keyword>
<dbReference type="PROSITE" id="PS50940">
    <property type="entry name" value="CHIT_BIND_II"/>
    <property type="match status" value="2"/>
</dbReference>
<feature type="compositionally biased region" description="Polar residues" evidence="6">
    <location>
        <begin position="114"/>
        <end position="138"/>
    </location>
</feature>
<dbReference type="Gene3D" id="2.170.140.10">
    <property type="entry name" value="Chitin binding domain"/>
    <property type="match status" value="2"/>
</dbReference>
<dbReference type="EMBL" id="CAXKWB010002997">
    <property type="protein sequence ID" value="CAL4068136.1"/>
    <property type="molecule type" value="Genomic_DNA"/>
</dbReference>
<accession>A0AAV2Q426</accession>
<dbReference type="Pfam" id="PF01607">
    <property type="entry name" value="CBM_14"/>
    <property type="match status" value="2"/>
</dbReference>
<feature type="region of interest" description="Disordered" evidence="6">
    <location>
        <begin position="113"/>
        <end position="138"/>
    </location>
</feature>
<reference evidence="8 9" key="1">
    <citation type="submission" date="2024-05" db="EMBL/GenBank/DDBJ databases">
        <authorList>
            <person name="Wallberg A."/>
        </authorList>
    </citation>
    <scope>NUCLEOTIDE SEQUENCE [LARGE SCALE GENOMIC DNA]</scope>
</reference>
<name>A0AAV2Q426_MEGNR</name>
<dbReference type="AlphaFoldDB" id="A0AAV2Q426"/>
<evidence type="ECO:0000256" key="2">
    <source>
        <dbReference type="ARBA" id="ARBA00022729"/>
    </source>
</evidence>